<evidence type="ECO:0000256" key="1">
    <source>
        <dbReference type="ARBA" id="ARBA00022475"/>
    </source>
</evidence>
<accession>A0AA92EX46</accession>
<dbReference type="Gene3D" id="2.60.450.10">
    <property type="entry name" value="Lipopolysaccharide (LPS) transport protein A like domain"/>
    <property type="match status" value="1"/>
</dbReference>
<protein>
    <recommendedName>
        <fullName evidence="6">Lipopolysaccharide export system protein LptC</fullName>
    </recommendedName>
</protein>
<dbReference type="GO" id="GO:0015221">
    <property type="term" value="F:lipopolysaccharide transmembrane transporter activity"/>
    <property type="evidence" value="ECO:0007669"/>
    <property type="project" value="InterPro"/>
</dbReference>
<keyword evidence="2 6" id="KW-0997">Cell inner membrane</keyword>
<dbReference type="PANTHER" id="PTHR37481">
    <property type="entry name" value="LIPOPOLYSACCHARIDE EXPORT SYSTEM PROTEIN LPTC"/>
    <property type="match status" value="1"/>
</dbReference>
<sequence length="228" mass="25768">MSRLCYLATRGLWCGARTERLDFTRSRPIAIARGRQFVNRNLLIVIGVIFLAAAVLIWRPFDDGDGTEEQQGYREIKPDFTAKGLIVRVYGEQGELAHKIAAEQMTHYSPIGLTELMAPTYIAQLSNGGPVWQVRAEQGSFYADKTLVLERNIEMMSLSSEEFIERIETSYLTIDTREETVVTEQPVLIIGRDFTARGEGLRADMRAQTLEMTKHVETIYTGRSATNN</sequence>
<comment type="subunit">
    <text evidence="6">Component of the lipopolysaccharide transport and assembly complex. Interacts with LptA and the LptBFG transporter complex.</text>
</comment>
<dbReference type="EMBL" id="CP032551">
    <property type="protein sequence ID" value="QGT96564.1"/>
    <property type="molecule type" value="Genomic_DNA"/>
</dbReference>
<organism evidence="7 8">
    <name type="scientific">Pseudidiomarina andamanensis</name>
    <dbReference type="NCBI Taxonomy" id="1940690"/>
    <lineage>
        <taxon>Bacteria</taxon>
        <taxon>Pseudomonadati</taxon>
        <taxon>Pseudomonadota</taxon>
        <taxon>Gammaproteobacteria</taxon>
        <taxon>Alteromonadales</taxon>
        <taxon>Idiomarinaceae</taxon>
        <taxon>Pseudidiomarina</taxon>
    </lineage>
</organism>
<proteinExistence type="inferred from homology"/>
<dbReference type="NCBIfam" id="TIGR04409">
    <property type="entry name" value="LptC_YrbK"/>
    <property type="match status" value="1"/>
</dbReference>
<keyword evidence="4 6" id="KW-1133">Transmembrane helix</keyword>
<evidence type="ECO:0000256" key="5">
    <source>
        <dbReference type="ARBA" id="ARBA00023136"/>
    </source>
</evidence>
<dbReference type="GO" id="GO:0017089">
    <property type="term" value="F:glycolipid transfer activity"/>
    <property type="evidence" value="ECO:0007669"/>
    <property type="project" value="TreeGrafter"/>
</dbReference>
<evidence type="ECO:0000313" key="7">
    <source>
        <dbReference type="EMBL" id="QGT96564.1"/>
    </source>
</evidence>
<evidence type="ECO:0000256" key="3">
    <source>
        <dbReference type="ARBA" id="ARBA00022692"/>
    </source>
</evidence>
<dbReference type="GO" id="GO:0030288">
    <property type="term" value="C:outer membrane-bounded periplasmic space"/>
    <property type="evidence" value="ECO:0007669"/>
    <property type="project" value="TreeGrafter"/>
</dbReference>
<comment type="function">
    <text evidence="6">Involved in the assembly of lipopolysaccharide (LPS). Required for the translocation of LPS from the inner membrane to the outer membrane. Facilitates the transfer of LPS from the inner membrane to the periplasmic protein LptA. Could be a docking site for LptA.</text>
</comment>
<dbReference type="GO" id="GO:0005886">
    <property type="term" value="C:plasma membrane"/>
    <property type="evidence" value="ECO:0007669"/>
    <property type="project" value="UniProtKB-SubCell"/>
</dbReference>
<keyword evidence="5 6" id="KW-0472">Membrane</keyword>
<feature type="transmembrane region" description="Helical" evidence="6">
    <location>
        <begin position="42"/>
        <end position="61"/>
    </location>
</feature>
<evidence type="ECO:0000256" key="6">
    <source>
        <dbReference type="HAMAP-Rule" id="MF_01915"/>
    </source>
</evidence>
<comment type="similarity">
    <text evidence="6">Belongs to the LptC family.</text>
</comment>
<dbReference type="HAMAP" id="MF_01915">
    <property type="entry name" value="LPS_assembly_LptC"/>
    <property type="match status" value="1"/>
</dbReference>
<evidence type="ECO:0000256" key="4">
    <source>
        <dbReference type="ARBA" id="ARBA00022989"/>
    </source>
</evidence>
<dbReference type="KEGG" id="panm:D3795_10520"/>
<dbReference type="PANTHER" id="PTHR37481:SF1">
    <property type="entry name" value="LIPOPOLYSACCHARIDE EXPORT SYSTEM PROTEIN LPTC"/>
    <property type="match status" value="1"/>
</dbReference>
<dbReference type="InterPro" id="IPR026265">
    <property type="entry name" value="LptC"/>
</dbReference>
<keyword evidence="1 6" id="KW-1003">Cell membrane</keyword>
<evidence type="ECO:0000256" key="2">
    <source>
        <dbReference type="ARBA" id="ARBA00022519"/>
    </source>
</evidence>
<evidence type="ECO:0000313" key="8">
    <source>
        <dbReference type="Proteomes" id="UP000427820"/>
    </source>
</evidence>
<reference evidence="7 8" key="1">
    <citation type="submission" date="2018-09" db="EMBL/GenBank/DDBJ databases">
        <title>Whole genome sequencing of Idiomarina andamanensis W-5T (LMG 29773T= JCM 31645T).</title>
        <authorList>
            <person name="Das S.K."/>
        </authorList>
    </citation>
    <scope>NUCLEOTIDE SEQUENCE [LARGE SCALE GENOMIC DNA]</scope>
    <source>
        <strain evidence="7 8">W-5T</strain>
    </source>
</reference>
<gene>
    <name evidence="6 7" type="primary">lptC</name>
    <name evidence="7" type="ORF">D3795_10520</name>
</gene>
<dbReference type="Proteomes" id="UP000427820">
    <property type="component" value="Chromosome"/>
</dbReference>
<comment type="subcellular location">
    <subcellularLocation>
        <location evidence="6">Cell inner membrane</location>
        <topology evidence="6">Single-pass membrane protein</topology>
    </subcellularLocation>
</comment>
<dbReference type="GO" id="GO:0043165">
    <property type="term" value="P:Gram-negative-bacterium-type cell outer membrane assembly"/>
    <property type="evidence" value="ECO:0007669"/>
    <property type="project" value="UniProtKB-UniRule"/>
</dbReference>
<keyword evidence="8" id="KW-1185">Reference proteome</keyword>
<dbReference type="AlphaFoldDB" id="A0AA92EX46"/>
<name>A0AA92EX46_9GAMM</name>
<keyword evidence="3 6" id="KW-0812">Transmembrane</keyword>
<dbReference type="InterPro" id="IPR010664">
    <property type="entry name" value="LipoPS_assembly_LptC-rel"/>
</dbReference>
<dbReference type="Pfam" id="PF06835">
    <property type="entry name" value="LptC"/>
    <property type="match status" value="1"/>
</dbReference>
<dbReference type="InterPro" id="IPR052363">
    <property type="entry name" value="LPS_export_LptC"/>
</dbReference>